<accession>A0A914QRZ9</accession>
<dbReference type="InterPro" id="IPR000210">
    <property type="entry name" value="BTB/POZ_dom"/>
</dbReference>
<reference evidence="3" key="1">
    <citation type="submission" date="2022-11" db="UniProtKB">
        <authorList>
            <consortium name="WormBaseParasite"/>
        </authorList>
    </citation>
    <scope>IDENTIFICATION</scope>
</reference>
<protein>
    <submittedName>
        <fullName evidence="3">BTB domain-containing protein</fullName>
    </submittedName>
</protein>
<evidence type="ECO:0000313" key="3">
    <source>
        <dbReference type="WBParaSite" id="PDA_v2.g6294.t1"/>
    </source>
</evidence>
<evidence type="ECO:0000313" key="2">
    <source>
        <dbReference type="Proteomes" id="UP000887578"/>
    </source>
</evidence>
<feature type="domain" description="BTB" evidence="1">
    <location>
        <begin position="17"/>
        <end position="77"/>
    </location>
</feature>
<sequence>MPTVSATLNSWLSDRWTTKDKIIKIEDYSYDNFYQFLCFIYIGKCLLTVETISQLIDMAEYYAVECLKELCDNYFSKISNNTLENV</sequence>
<proteinExistence type="predicted"/>
<evidence type="ECO:0000259" key="1">
    <source>
        <dbReference type="Pfam" id="PF00651"/>
    </source>
</evidence>
<name>A0A914QRZ9_9BILA</name>
<dbReference type="Proteomes" id="UP000887578">
    <property type="component" value="Unplaced"/>
</dbReference>
<keyword evidence="2" id="KW-1185">Reference proteome</keyword>
<dbReference type="WBParaSite" id="PDA_v2.g6294.t1">
    <property type="protein sequence ID" value="PDA_v2.g6294.t1"/>
    <property type="gene ID" value="PDA_v2.g6294"/>
</dbReference>
<dbReference type="SUPFAM" id="SSF54695">
    <property type="entry name" value="POZ domain"/>
    <property type="match status" value="1"/>
</dbReference>
<organism evidence="2 3">
    <name type="scientific">Panagrolaimus davidi</name>
    <dbReference type="NCBI Taxonomy" id="227884"/>
    <lineage>
        <taxon>Eukaryota</taxon>
        <taxon>Metazoa</taxon>
        <taxon>Ecdysozoa</taxon>
        <taxon>Nematoda</taxon>
        <taxon>Chromadorea</taxon>
        <taxon>Rhabditida</taxon>
        <taxon>Tylenchina</taxon>
        <taxon>Panagrolaimomorpha</taxon>
        <taxon>Panagrolaimoidea</taxon>
        <taxon>Panagrolaimidae</taxon>
        <taxon>Panagrolaimus</taxon>
    </lineage>
</organism>
<dbReference type="Gene3D" id="3.30.710.10">
    <property type="entry name" value="Potassium Channel Kv1.1, Chain A"/>
    <property type="match status" value="1"/>
</dbReference>
<dbReference type="Pfam" id="PF00651">
    <property type="entry name" value="BTB"/>
    <property type="match status" value="1"/>
</dbReference>
<dbReference type="InterPro" id="IPR011333">
    <property type="entry name" value="SKP1/BTB/POZ_sf"/>
</dbReference>
<dbReference type="AlphaFoldDB" id="A0A914QRZ9"/>